<dbReference type="InterPro" id="IPR036291">
    <property type="entry name" value="NAD(P)-bd_dom_sf"/>
</dbReference>
<dbReference type="OrthoDB" id="9805663at2"/>
<dbReference type="SMART" id="SM00829">
    <property type="entry name" value="PKS_ER"/>
    <property type="match status" value="1"/>
</dbReference>
<dbReference type="GO" id="GO:0016628">
    <property type="term" value="F:oxidoreductase activity, acting on the CH-CH group of donors, NAD or NADP as acceptor"/>
    <property type="evidence" value="ECO:0007669"/>
    <property type="project" value="InterPro"/>
</dbReference>
<feature type="domain" description="Enoyl reductase (ER)" evidence="2">
    <location>
        <begin position="37"/>
        <end position="328"/>
    </location>
</feature>
<evidence type="ECO:0000313" key="4">
    <source>
        <dbReference type="Proteomes" id="UP000016762"/>
    </source>
</evidence>
<dbReference type="InterPro" id="IPR041694">
    <property type="entry name" value="ADH_N_2"/>
</dbReference>
<dbReference type="SUPFAM" id="SSF51735">
    <property type="entry name" value="NAD(P)-binding Rossmann-fold domains"/>
    <property type="match status" value="1"/>
</dbReference>
<dbReference type="Gene3D" id="3.90.180.10">
    <property type="entry name" value="Medium-chain alcohol dehydrogenases, catalytic domain"/>
    <property type="match status" value="1"/>
</dbReference>
<dbReference type="InterPro" id="IPR045010">
    <property type="entry name" value="MDR_fam"/>
</dbReference>
<evidence type="ECO:0000256" key="1">
    <source>
        <dbReference type="ARBA" id="ARBA00023002"/>
    </source>
</evidence>
<evidence type="ECO:0000259" key="2">
    <source>
        <dbReference type="SMART" id="SM00829"/>
    </source>
</evidence>
<dbReference type="Pfam" id="PF16884">
    <property type="entry name" value="ADH_N_2"/>
    <property type="match status" value="1"/>
</dbReference>
<evidence type="ECO:0000313" key="3">
    <source>
        <dbReference type="EMBL" id="ERL47370.1"/>
    </source>
</evidence>
<dbReference type="Proteomes" id="UP000016762">
    <property type="component" value="Unassembled WGS sequence"/>
</dbReference>
<dbReference type="AlphaFoldDB" id="U2WV04"/>
<dbReference type="RefSeq" id="WP_021776388.1">
    <property type="nucleotide sequence ID" value="NZ_AWXE01000001.1"/>
</dbReference>
<organism evidence="3 4">
    <name type="scientific">Candidatus Micropelagius thuwalensis</name>
    <dbReference type="NCBI Taxonomy" id="1397666"/>
    <lineage>
        <taxon>Bacteria</taxon>
        <taxon>Pseudomonadati</taxon>
        <taxon>Pseudomonadota</taxon>
        <taxon>Alphaproteobacteria</taxon>
        <taxon>PS1 clade</taxon>
        <taxon>Candidatus Micropelagius</taxon>
    </lineage>
</organism>
<dbReference type="Pfam" id="PF00107">
    <property type="entry name" value="ADH_zinc_N"/>
    <property type="match status" value="1"/>
</dbReference>
<dbReference type="InterPro" id="IPR013149">
    <property type="entry name" value="ADH-like_C"/>
</dbReference>
<reference evidence="3 4" key="1">
    <citation type="journal article" date="2014" name="FEMS Microbiol. Ecol.">
        <title>Genomic differentiation among two strains of the PS1 clade isolated from geographically separated marine habitats.</title>
        <authorList>
            <person name="Jimenez-Infante F."/>
            <person name="Ngugi D.K."/>
            <person name="Alam I."/>
            <person name="Rashid M."/>
            <person name="Baalawi W."/>
            <person name="Kamau A.A."/>
            <person name="Bajic V.B."/>
            <person name="Stingl U."/>
        </authorList>
    </citation>
    <scope>NUCLEOTIDE SEQUENCE [LARGE SCALE GENOMIC DNA]</scope>
    <source>
        <strain evidence="3 4">RS24</strain>
    </source>
</reference>
<dbReference type="SUPFAM" id="SSF50129">
    <property type="entry name" value="GroES-like"/>
    <property type="match status" value="1"/>
</dbReference>
<dbReference type="Gene3D" id="3.40.50.720">
    <property type="entry name" value="NAD(P)-binding Rossmann-like Domain"/>
    <property type="match status" value="1"/>
</dbReference>
<sequence length="331" mass="35924">MQLNTQIKLAETPTGTPEPKHFAVHNEAIPDIENGEFLSKTLYLSLDPYMRGQIAGRHISGRVDPGDILRGEAICEVIDTKHPEFAVGDIVSYFAGWQKFSKSDGQQVSKIDSRITPSSLALGILGMPGLTAYAGLIDLGEPKAGDVLVVSAATGGVGSMVGQIGKIKGCRVVGIAGSAEKCKWAVENANFDVCLNYREDDLPTALDKACPDGIDIYFDNVGGEILETVMEKLSLGARVILCGLMAQYNQDERLPGTNPANIIRSRATVRGMVVYDHFHKQKDFVEDVLNWLDDGLITYREDVSEGIENAAESFCRLMKGQNFGKTIIKVA</sequence>
<comment type="caution">
    <text evidence="3">The sequence shown here is derived from an EMBL/GenBank/DDBJ whole genome shotgun (WGS) entry which is preliminary data.</text>
</comment>
<protein>
    <submittedName>
        <fullName evidence="3">Domain containing protein</fullName>
    </submittedName>
</protein>
<keyword evidence="4" id="KW-1185">Reference proteome</keyword>
<dbReference type="FunFam" id="3.40.50.720:FF:000121">
    <property type="entry name" value="Prostaglandin reductase 2"/>
    <property type="match status" value="1"/>
</dbReference>
<dbReference type="eggNOG" id="COG2130">
    <property type="taxonomic scope" value="Bacteria"/>
</dbReference>
<dbReference type="InterPro" id="IPR020843">
    <property type="entry name" value="ER"/>
</dbReference>
<dbReference type="PANTHER" id="PTHR43205:SF7">
    <property type="entry name" value="PROSTAGLANDIN REDUCTASE 1"/>
    <property type="match status" value="1"/>
</dbReference>
<dbReference type="EMBL" id="AWXE01000001">
    <property type="protein sequence ID" value="ERL47370.1"/>
    <property type="molecule type" value="Genomic_DNA"/>
</dbReference>
<dbReference type="CDD" id="cd05288">
    <property type="entry name" value="PGDH"/>
    <property type="match status" value="1"/>
</dbReference>
<dbReference type="PATRIC" id="fig|1397666.3.peg.283"/>
<proteinExistence type="predicted"/>
<accession>U2WV04</accession>
<name>U2WV04_9PROT</name>
<dbReference type="PANTHER" id="PTHR43205">
    <property type="entry name" value="PROSTAGLANDIN REDUCTASE"/>
    <property type="match status" value="1"/>
</dbReference>
<dbReference type="InterPro" id="IPR011032">
    <property type="entry name" value="GroES-like_sf"/>
</dbReference>
<keyword evidence="1" id="KW-0560">Oxidoreductase</keyword>
<gene>
    <name evidence="3" type="ORF">RS24_00308</name>
</gene>